<protein>
    <recommendedName>
        <fullName evidence="2">NADH:ubiquinone reductase (non-electrogenic)</fullName>
        <ecNumber evidence="2">1.6.5.9</ecNumber>
    </recommendedName>
</protein>
<evidence type="ECO:0000256" key="6">
    <source>
        <dbReference type="ARBA" id="ARBA00023002"/>
    </source>
</evidence>
<evidence type="ECO:0000259" key="10">
    <source>
        <dbReference type="Pfam" id="PF07992"/>
    </source>
</evidence>
<reference evidence="12 13" key="1">
    <citation type="submission" date="2018-08" db="EMBL/GenBank/DDBJ databases">
        <title>Genomic Encyclopedia of Archaeal and Bacterial Type Strains, Phase II (KMG-II): from individual species to whole genera.</title>
        <authorList>
            <person name="Goeker M."/>
        </authorList>
    </citation>
    <scope>NUCLEOTIDE SEQUENCE [LARGE SCALE GENOMIC DNA]</scope>
    <source>
        <strain evidence="12 13">DSM 15986</strain>
    </source>
</reference>
<keyword evidence="9" id="KW-0812">Transmembrane</keyword>
<dbReference type="InterPro" id="IPR036188">
    <property type="entry name" value="FAD/NAD-bd_sf"/>
</dbReference>
<keyword evidence="9" id="KW-0472">Membrane</keyword>
<dbReference type="PANTHER" id="PTHR43706:SF47">
    <property type="entry name" value="EXTERNAL NADH-UBIQUINONE OXIDOREDUCTASE 1, MITOCHONDRIAL-RELATED"/>
    <property type="match status" value="1"/>
</dbReference>
<feature type="transmembrane region" description="Helical" evidence="9">
    <location>
        <begin position="384"/>
        <end position="401"/>
    </location>
</feature>
<accession>A0A3E0DU86</accession>
<evidence type="ECO:0000256" key="9">
    <source>
        <dbReference type="SAM" id="Phobius"/>
    </source>
</evidence>
<comment type="similarity">
    <text evidence="1">Belongs to the NADH dehydrogenase family.</text>
</comment>
<evidence type="ECO:0000256" key="2">
    <source>
        <dbReference type="ARBA" id="ARBA00012637"/>
    </source>
</evidence>
<comment type="catalytic activity">
    <reaction evidence="8">
        <text>a quinone + NADH + H(+) = a quinol + NAD(+)</text>
        <dbReference type="Rhea" id="RHEA:46160"/>
        <dbReference type="ChEBI" id="CHEBI:15378"/>
        <dbReference type="ChEBI" id="CHEBI:24646"/>
        <dbReference type="ChEBI" id="CHEBI:57540"/>
        <dbReference type="ChEBI" id="CHEBI:57945"/>
        <dbReference type="ChEBI" id="CHEBI:132124"/>
        <dbReference type="EC" id="1.6.5.9"/>
    </reaction>
</comment>
<proteinExistence type="inferred from homology"/>
<dbReference type="SUPFAM" id="SSF51905">
    <property type="entry name" value="FAD/NAD(P)-binding domain"/>
    <property type="match status" value="1"/>
</dbReference>
<keyword evidence="7" id="KW-0520">NAD</keyword>
<dbReference type="Proteomes" id="UP000256405">
    <property type="component" value="Unassembled WGS sequence"/>
</dbReference>
<dbReference type="Pfam" id="PF22366">
    <property type="entry name" value="NDH2_C"/>
    <property type="match status" value="1"/>
</dbReference>
<keyword evidence="4" id="KW-0274">FAD</keyword>
<organism evidence="12 13">
    <name type="scientific">Algoriphagus antarcticus</name>
    <dbReference type="NCBI Taxonomy" id="238540"/>
    <lineage>
        <taxon>Bacteria</taxon>
        <taxon>Pseudomonadati</taxon>
        <taxon>Bacteroidota</taxon>
        <taxon>Cytophagia</taxon>
        <taxon>Cytophagales</taxon>
        <taxon>Cyclobacteriaceae</taxon>
        <taxon>Algoriphagus</taxon>
    </lineage>
</organism>
<evidence type="ECO:0000256" key="7">
    <source>
        <dbReference type="ARBA" id="ARBA00023027"/>
    </source>
</evidence>
<keyword evidence="13" id="KW-1185">Reference proteome</keyword>
<sequence length="443" mass="49729">MTNSVTSPIPNIPATTFPKVVIVGAGFAGLKLARKLIKSDFQVILLDKNNYHQFQPLFYQVATAGLEPSAISFPLRKIFHHSTNVIFRMAEVKHFDADQKRLVTDIGHIDYDYLVLAMGGDTNYFGSKSIEYYAAPMKTISEALYIRNKVISNYERAINIEKVENRKYLMNVIIVGGGPTGVELAGAMAELRNNVLPKDYPELSFSNMKVVLIEGGSELLGTMSPEAKSHALKYLQDLGVEVMLNAIVKDYDGQIVTLNDDVFLETKTLLWAAGIKPNRIEGLSPDHFAPNGRIYVDSHSQIINCSGVYALGDVSLLVEEKYPKGHPQVAQVAMQQAANLALNFKALQNGKPLKPFQYKDLGSMATVGKRRAVVDLPFLKFQGLLAWLTWLFVHLMAILGVKNRLFVFLNWSWNYLSFDPSLRLLIKPKYVRESERKELIEER</sequence>
<keyword evidence="6" id="KW-0560">Oxidoreductase</keyword>
<keyword evidence="3" id="KW-0285">Flavoprotein</keyword>
<feature type="domain" description="FAD/NAD(P)-binding" evidence="10">
    <location>
        <begin position="19"/>
        <end position="337"/>
    </location>
</feature>
<comment type="caution">
    <text evidence="12">The sequence shown here is derived from an EMBL/GenBank/DDBJ whole genome shotgun (WGS) entry which is preliminary data.</text>
</comment>
<dbReference type="AlphaFoldDB" id="A0A3E0DU86"/>
<dbReference type="PRINTS" id="PR00368">
    <property type="entry name" value="FADPNR"/>
</dbReference>
<feature type="domain" description="External alternative NADH-ubiquinone oxidoreductase-like C-terminal" evidence="11">
    <location>
        <begin position="361"/>
        <end position="416"/>
    </location>
</feature>
<keyword evidence="9" id="KW-1133">Transmembrane helix</keyword>
<dbReference type="GO" id="GO:0050136">
    <property type="term" value="F:NADH dehydrogenase (quinone) (non-electrogenic) activity"/>
    <property type="evidence" value="ECO:0007669"/>
    <property type="project" value="UniProtKB-EC"/>
</dbReference>
<dbReference type="RefSeq" id="WP_086540221.1">
    <property type="nucleotide sequence ID" value="NZ_MSSW01000008.1"/>
</dbReference>
<dbReference type="InterPro" id="IPR054585">
    <property type="entry name" value="NDH2-like_C"/>
</dbReference>
<dbReference type="PANTHER" id="PTHR43706">
    <property type="entry name" value="NADH DEHYDROGENASE"/>
    <property type="match status" value="1"/>
</dbReference>
<dbReference type="EMBL" id="QUNF01000011">
    <property type="protein sequence ID" value="REG87117.1"/>
    <property type="molecule type" value="Genomic_DNA"/>
</dbReference>
<evidence type="ECO:0000256" key="5">
    <source>
        <dbReference type="ARBA" id="ARBA00022946"/>
    </source>
</evidence>
<keyword evidence="5" id="KW-0809">Transit peptide</keyword>
<evidence type="ECO:0000256" key="3">
    <source>
        <dbReference type="ARBA" id="ARBA00022630"/>
    </source>
</evidence>
<evidence type="ECO:0000313" key="12">
    <source>
        <dbReference type="EMBL" id="REG87117.1"/>
    </source>
</evidence>
<dbReference type="Gene3D" id="3.50.50.100">
    <property type="match status" value="1"/>
</dbReference>
<gene>
    <name evidence="12" type="ORF">C8N25_11196</name>
</gene>
<evidence type="ECO:0000256" key="1">
    <source>
        <dbReference type="ARBA" id="ARBA00005272"/>
    </source>
</evidence>
<name>A0A3E0DU86_9BACT</name>
<dbReference type="OrthoDB" id="9781621at2"/>
<dbReference type="EC" id="1.6.5.9" evidence="2"/>
<dbReference type="InterPro" id="IPR045024">
    <property type="entry name" value="NDH-2"/>
</dbReference>
<evidence type="ECO:0000313" key="13">
    <source>
        <dbReference type="Proteomes" id="UP000256405"/>
    </source>
</evidence>
<evidence type="ECO:0000256" key="4">
    <source>
        <dbReference type="ARBA" id="ARBA00022827"/>
    </source>
</evidence>
<dbReference type="Pfam" id="PF07992">
    <property type="entry name" value="Pyr_redox_2"/>
    <property type="match status" value="1"/>
</dbReference>
<dbReference type="InterPro" id="IPR023753">
    <property type="entry name" value="FAD/NAD-binding_dom"/>
</dbReference>
<evidence type="ECO:0000256" key="8">
    <source>
        <dbReference type="ARBA" id="ARBA00047599"/>
    </source>
</evidence>
<evidence type="ECO:0000259" key="11">
    <source>
        <dbReference type="Pfam" id="PF22366"/>
    </source>
</evidence>
<dbReference type="PRINTS" id="PR00411">
    <property type="entry name" value="PNDRDTASEI"/>
</dbReference>